<keyword evidence="2" id="KW-0547">Nucleotide-binding</keyword>
<keyword evidence="4" id="KW-1278">Translocase</keyword>
<dbReference type="SUPFAM" id="SSF52540">
    <property type="entry name" value="P-loop containing nucleoside triphosphate hydrolases"/>
    <property type="match status" value="1"/>
</dbReference>
<dbReference type="InterPro" id="IPR003593">
    <property type="entry name" value="AAA+_ATPase"/>
</dbReference>
<dbReference type="AlphaFoldDB" id="E0RQY1"/>
<dbReference type="HOGENOM" id="CLU_000604_1_11_12"/>
<reference key="1">
    <citation type="submission" date="2009-08" db="EMBL/GenBank/DDBJ databases">
        <title>The genome sequence of Spirochaeta thermophila DSM6192.</title>
        <authorList>
            <person name="Angelov A."/>
            <person name="Mientus M."/>
            <person name="Wittenberg S."/>
            <person name="Lehmann R."/>
            <person name="Liesegang H."/>
            <person name="Daniel R."/>
            <person name="Liebl W."/>
        </authorList>
    </citation>
    <scope>NUCLEOTIDE SEQUENCE</scope>
    <source>
        <strain>DSM 6192</strain>
    </source>
</reference>
<dbReference type="PANTHER" id="PTHR42794:SF1">
    <property type="entry name" value="HEMIN IMPORT ATP-BINDING PROTEIN HMUV"/>
    <property type="match status" value="1"/>
</dbReference>
<dbReference type="Proteomes" id="UP000001296">
    <property type="component" value="Chromosome"/>
</dbReference>
<dbReference type="KEGG" id="sta:STHERM_c21060"/>
<keyword evidence="1" id="KW-0813">Transport</keyword>
<keyword evidence="3" id="KW-0067">ATP-binding</keyword>
<evidence type="ECO:0000256" key="4">
    <source>
        <dbReference type="ARBA" id="ARBA00022967"/>
    </source>
</evidence>
<reference evidence="7 8" key="2">
    <citation type="journal article" date="2010" name="J. Bacteriol.">
        <title>Genome sequence of the polysaccharide-degrading, thermophilic anaerobe Spirochaeta thermophila DSM 6192.</title>
        <authorList>
            <person name="Angelov A."/>
            <person name="Liebl S."/>
            <person name="Ballschmiter M."/>
            <person name="Bomeke M."/>
            <person name="Lehmann R."/>
            <person name="Liesegang H."/>
            <person name="Daniel R."/>
            <person name="Liebl W."/>
        </authorList>
    </citation>
    <scope>NUCLEOTIDE SEQUENCE [LARGE SCALE GENOMIC DNA]</scope>
    <source>
        <strain evidence="8">ATCC 49972 / DSM 6192 / RI 19.B1</strain>
    </source>
</reference>
<evidence type="ECO:0000256" key="3">
    <source>
        <dbReference type="ARBA" id="ARBA00022840"/>
    </source>
</evidence>
<evidence type="ECO:0000256" key="5">
    <source>
        <dbReference type="ARBA" id="ARBA00037066"/>
    </source>
</evidence>
<dbReference type="SMART" id="SM00382">
    <property type="entry name" value="AAA"/>
    <property type="match status" value="1"/>
</dbReference>
<dbReference type="Gene3D" id="3.40.50.300">
    <property type="entry name" value="P-loop containing nucleotide triphosphate hydrolases"/>
    <property type="match status" value="1"/>
</dbReference>
<dbReference type="PANTHER" id="PTHR42794">
    <property type="entry name" value="HEMIN IMPORT ATP-BINDING PROTEIN HMUV"/>
    <property type="match status" value="1"/>
</dbReference>
<feature type="domain" description="ABC transporter" evidence="6">
    <location>
        <begin position="8"/>
        <end position="244"/>
    </location>
</feature>
<evidence type="ECO:0000313" key="7">
    <source>
        <dbReference type="EMBL" id="ADN03037.1"/>
    </source>
</evidence>
<protein>
    <submittedName>
        <fullName evidence="7">Transporter</fullName>
    </submittedName>
</protein>
<evidence type="ECO:0000256" key="1">
    <source>
        <dbReference type="ARBA" id="ARBA00022448"/>
    </source>
</evidence>
<gene>
    <name evidence="7" type="ordered locus">STHERM_c21060</name>
</gene>
<dbReference type="InterPro" id="IPR027417">
    <property type="entry name" value="P-loop_NTPase"/>
</dbReference>
<evidence type="ECO:0000256" key="2">
    <source>
        <dbReference type="ARBA" id="ARBA00022741"/>
    </source>
</evidence>
<accession>E0RQY1</accession>
<dbReference type="FunFam" id="3.40.50.300:FF:000134">
    <property type="entry name" value="Iron-enterobactin ABC transporter ATP-binding protein"/>
    <property type="match status" value="1"/>
</dbReference>
<dbReference type="EMBL" id="CP001698">
    <property type="protein sequence ID" value="ADN03037.1"/>
    <property type="molecule type" value="Genomic_DNA"/>
</dbReference>
<dbReference type="PROSITE" id="PS50893">
    <property type="entry name" value="ABC_TRANSPORTER_2"/>
    <property type="match status" value="1"/>
</dbReference>
<dbReference type="CDD" id="cd03214">
    <property type="entry name" value="ABC_Iron-Siderophores_B12_Hemin"/>
    <property type="match status" value="1"/>
</dbReference>
<sequence>MAQDEVVLRCEGVGASLGDRRVLDAVGVWVKRGEVVGVLGPNGAGKSTLLRLVVRVLEPEVECVWVCGEEVRRLSQKEIARRVGYVPQQVVVPFPFTVEEVVRMGRWPHLGRLQPEGERDARAVREAMEEVGVWGIRGRRVGEVSGGEVQRVVLARAFAQEPAVLLLDEPTSHLDPGFACRVMGLVRGVCRRRGVGALATFHDINLALLYADRLVCLKEGRVLASGTPEDVADPALFRDLYGIEVVCISHPVSGRPQVVFVPEAGL</sequence>
<dbReference type="eggNOG" id="COG1120">
    <property type="taxonomic scope" value="Bacteria"/>
</dbReference>
<dbReference type="PaxDb" id="665571-STHERM_c21060"/>
<evidence type="ECO:0000259" key="6">
    <source>
        <dbReference type="PROSITE" id="PS50893"/>
    </source>
</evidence>
<proteinExistence type="predicted"/>
<dbReference type="Pfam" id="PF00005">
    <property type="entry name" value="ABC_tran"/>
    <property type="match status" value="1"/>
</dbReference>
<name>E0RQY1_WINT6</name>
<evidence type="ECO:0000313" key="8">
    <source>
        <dbReference type="Proteomes" id="UP000001296"/>
    </source>
</evidence>
<dbReference type="GO" id="GO:0005524">
    <property type="term" value="F:ATP binding"/>
    <property type="evidence" value="ECO:0007669"/>
    <property type="project" value="UniProtKB-KW"/>
</dbReference>
<dbReference type="GO" id="GO:0016887">
    <property type="term" value="F:ATP hydrolysis activity"/>
    <property type="evidence" value="ECO:0007669"/>
    <property type="project" value="InterPro"/>
</dbReference>
<organism evidence="7 8">
    <name type="scientific">Winmispira thermophila (strain ATCC 49972 / DSM 6192 / RI 19.B1)</name>
    <name type="common">Spirochaeta thermophila</name>
    <dbReference type="NCBI Taxonomy" id="665571"/>
    <lineage>
        <taxon>Bacteria</taxon>
        <taxon>Pseudomonadati</taxon>
        <taxon>Spirochaetota</taxon>
        <taxon>Spirochaetia</taxon>
        <taxon>Winmispirales</taxon>
        <taxon>Winmispiraceae</taxon>
        <taxon>Winmispira</taxon>
    </lineage>
</organism>
<dbReference type="InterPro" id="IPR003439">
    <property type="entry name" value="ABC_transporter-like_ATP-bd"/>
</dbReference>
<comment type="function">
    <text evidence="5">Part of the ABC transporter complex HmuTUV involved in hemin import. Responsible for energy coupling to the transport system.</text>
</comment>
<dbReference type="RefSeq" id="WP_013314875.1">
    <property type="nucleotide sequence ID" value="NC_014484.1"/>
</dbReference>